<dbReference type="GO" id="GO:0061630">
    <property type="term" value="F:ubiquitin protein ligase activity"/>
    <property type="evidence" value="ECO:0007669"/>
    <property type="project" value="UniProtKB-EC"/>
</dbReference>
<dbReference type="CDD" id="cd16664">
    <property type="entry name" value="RING-Ubox_PUB"/>
    <property type="match status" value="1"/>
</dbReference>
<dbReference type="InterPro" id="IPR000225">
    <property type="entry name" value="Armadillo"/>
</dbReference>
<reference evidence="9" key="1">
    <citation type="submission" date="2021-08" db="EMBL/GenBank/DDBJ databases">
        <title>WGS assembly of Ceratopteris richardii.</title>
        <authorList>
            <person name="Marchant D.B."/>
            <person name="Chen G."/>
            <person name="Jenkins J."/>
            <person name="Shu S."/>
            <person name="Leebens-Mack J."/>
            <person name="Grimwood J."/>
            <person name="Schmutz J."/>
            <person name="Soltis P."/>
            <person name="Soltis D."/>
            <person name="Chen Z.-H."/>
        </authorList>
    </citation>
    <scope>NUCLEOTIDE SEQUENCE</scope>
    <source>
        <strain evidence="9">Whitten #5841</strain>
        <tissue evidence="9">Leaf</tissue>
    </source>
</reference>
<keyword evidence="5" id="KW-0833">Ubl conjugation pathway</keyword>
<dbReference type="PROSITE" id="PS51698">
    <property type="entry name" value="U_BOX"/>
    <property type="match status" value="1"/>
</dbReference>
<dbReference type="Gene3D" id="3.30.40.10">
    <property type="entry name" value="Zinc/RING finger domain, C3HC4 (zinc finger)"/>
    <property type="match status" value="1"/>
</dbReference>
<dbReference type="AlphaFoldDB" id="A0A8T2R918"/>
<feature type="compositionally biased region" description="Low complexity" evidence="7">
    <location>
        <begin position="314"/>
        <end position="332"/>
    </location>
</feature>
<evidence type="ECO:0000259" key="8">
    <source>
        <dbReference type="PROSITE" id="PS51698"/>
    </source>
</evidence>
<keyword evidence="4" id="KW-0808">Transferase</keyword>
<feature type="compositionally biased region" description="Polar residues" evidence="7">
    <location>
        <begin position="185"/>
        <end position="196"/>
    </location>
</feature>
<evidence type="ECO:0000256" key="7">
    <source>
        <dbReference type="SAM" id="MobiDB-lite"/>
    </source>
</evidence>
<evidence type="ECO:0000256" key="1">
    <source>
        <dbReference type="ARBA" id="ARBA00000900"/>
    </source>
</evidence>
<dbReference type="EC" id="2.3.2.27" evidence="3"/>
<dbReference type="EMBL" id="CM035434">
    <property type="protein sequence ID" value="KAH7292013.1"/>
    <property type="molecule type" value="Genomic_DNA"/>
</dbReference>
<protein>
    <recommendedName>
        <fullName evidence="3">RING-type E3 ubiquitin transferase</fullName>
        <ecNumber evidence="3">2.3.2.27</ecNumber>
    </recommendedName>
</protein>
<feature type="domain" description="U-box" evidence="8">
    <location>
        <begin position="5"/>
        <end position="79"/>
    </location>
</feature>
<name>A0A8T2R918_CERRI</name>
<dbReference type="PANTHER" id="PTHR23315:SF339">
    <property type="entry name" value="U-BOX DOMAIN-CONTAINING PROTEIN 40"/>
    <property type="match status" value="1"/>
</dbReference>
<dbReference type="OrthoDB" id="7537227at2759"/>
<feature type="region of interest" description="Disordered" evidence="7">
    <location>
        <begin position="238"/>
        <end position="291"/>
    </location>
</feature>
<feature type="region of interest" description="Disordered" evidence="7">
    <location>
        <begin position="309"/>
        <end position="341"/>
    </location>
</feature>
<evidence type="ECO:0000256" key="6">
    <source>
        <dbReference type="PROSITE-ProRule" id="PRU00259"/>
    </source>
</evidence>
<dbReference type="InterPro" id="IPR016024">
    <property type="entry name" value="ARM-type_fold"/>
</dbReference>
<dbReference type="Pfam" id="PF00514">
    <property type="entry name" value="Arm"/>
    <property type="match status" value="1"/>
</dbReference>
<evidence type="ECO:0000256" key="4">
    <source>
        <dbReference type="ARBA" id="ARBA00022679"/>
    </source>
</evidence>
<organism evidence="9 10">
    <name type="scientific">Ceratopteris richardii</name>
    <name type="common">Triangle waterfern</name>
    <dbReference type="NCBI Taxonomy" id="49495"/>
    <lineage>
        <taxon>Eukaryota</taxon>
        <taxon>Viridiplantae</taxon>
        <taxon>Streptophyta</taxon>
        <taxon>Embryophyta</taxon>
        <taxon>Tracheophyta</taxon>
        <taxon>Polypodiopsida</taxon>
        <taxon>Polypodiidae</taxon>
        <taxon>Polypodiales</taxon>
        <taxon>Pteridineae</taxon>
        <taxon>Pteridaceae</taxon>
        <taxon>Parkerioideae</taxon>
        <taxon>Ceratopteris</taxon>
    </lineage>
</organism>
<dbReference type="SUPFAM" id="SSF48371">
    <property type="entry name" value="ARM repeat"/>
    <property type="match status" value="1"/>
</dbReference>
<feature type="compositionally biased region" description="Basic and acidic residues" evidence="7">
    <location>
        <begin position="251"/>
        <end position="267"/>
    </location>
</feature>
<dbReference type="PROSITE" id="PS50176">
    <property type="entry name" value="ARM_REPEAT"/>
    <property type="match status" value="1"/>
</dbReference>
<evidence type="ECO:0000256" key="2">
    <source>
        <dbReference type="ARBA" id="ARBA00004906"/>
    </source>
</evidence>
<proteinExistence type="predicted"/>
<dbReference type="GO" id="GO:0016567">
    <property type="term" value="P:protein ubiquitination"/>
    <property type="evidence" value="ECO:0007669"/>
    <property type="project" value="InterPro"/>
</dbReference>
<accession>A0A8T2R918</accession>
<comment type="catalytic activity">
    <reaction evidence="1">
        <text>S-ubiquitinyl-[E2 ubiquitin-conjugating enzyme]-L-cysteine + [acceptor protein]-L-lysine = [E2 ubiquitin-conjugating enzyme]-L-cysteine + N(6)-ubiquitinyl-[acceptor protein]-L-lysine.</text>
        <dbReference type="EC" id="2.3.2.27"/>
    </reaction>
</comment>
<evidence type="ECO:0000256" key="5">
    <source>
        <dbReference type="ARBA" id="ARBA00022786"/>
    </source>
</evidence>
<comment type="pathway">
    <text evidence="2">Protein modification; protein ubiquitination.</text>
</comment>
<dbReference type="SUPFAM" id="SSF57850">
    <property type="entry name" value="RING/U-box"/>
    <property type="match status" value="1"/>
</dbReference>
<dbReference type="SMART" id="SM00185">
    <property type="entry name" value="ARM"/>
    <property type="match status" value="4"/>
</dbReference>
<evidence type="ECO:0000313" key="9">
    <source>
        <dbReference type="EMBL" id="KAH7292013.1"/>
    </source>
</evidence>
<evidence type="ECO:0000313" key="10">
    <source>
        <dbReference type="Proteomes" id="UP000825935"/>
    </source>
</evidence>
<dbReference type="InterPro" id="IPR003613">
    <property type="entry name" value="Ubox_domain"/>
</dbReference>
<dbReference type="Gene3D" id="1.25.10.10">
    <property type="entry name" value="Leucine-rich Repeat Variant"/>
    <property type="match status" value="1"/>
</dbReference>
<dbReference type="Proteomes" id="UP000825935">
    <property type="component" value="Chromosome 29"/>
</dbReference>
<sequence>MDQSRWPAEFKCPISMSVMADPVIVSSGQSYERRCIEAWIDLGQQWCVTKGEQLDCHLIVPNVSLKTAILNMAKSRGLSRLPRPPSHEEASELARRLLEEISQTKLWDDESWLDAHDGERASAEKLGSQGLKEAEDLHRMSERNHKYRGSARMQSFQDEEEWDEAELVEYDDILSRFDSLMKSKGGSQRISGNSGSHQDKDGSKTSVTRPGMHFKSSSSLPPLDRSTETFEPEMQRRLRNNLPMQDGPTDSLRDVETDLGKSYDRSRPAGRSRYSRGNPMINSELDSGEPSRDALYDLREFPFHFATKPSSYVPSEPQHSNSSSSPPHTSGSLAKKLTSMSEEEQERAVAELLQLSRVPEKRLSLCSKDILEALLPHLESTNMNVQVNSIKALVNFSIEKSNKVVILRAGAVPFIVKVLENGCPEAQEHAAGAAFSLALSDENKSPMGVLNIIPALINLLDSGPIRAREDATMALYNLSLLHTNKSKLVKGGAIPILFNLAQSKETRPDLVSRVLMVLANAASIPEGKAVLTQLNAIPALVRLLAIKSDRHADMIPEQAAAVLILLSKDYLRFVSIVVKAGAEELLTAMVENGTTRGREKASRLLAIIKESLSEPDESDENSVLSRQYMRMKAEGGMMNSSAF</sequence>
<dbReference type="PANTHER" id="PTHR23315">
    <property type="entry name" value="U BOX DOMAIN-CONTAINING"/>
    <property type="match status" value="1"/>
</dbReference>
<dbReference type="InterPro" id="IPR045210">
    <property type="entry name" value="RING-Ubox_PUB"/>
</dbReference>
<evidence type="ECO:0000256" key="3">
    <source>
        <dbReference type="ARBA" id="ARBA00012483"/>
    </source>
</evidence>
<feature type="region of interest" description="Disordered" evidence="7">
    <location>
        <begin position="141"/>
        <end position="160"/>
    </location>
</feature>
<gene>
    <name evidence="9" type="ORF">KP509_29G047200</name>
</gene>
<feature type="region of interest" description="Disordered" evidence="7">
    <location>
        <begin position="183"/>
        <end position="226"/>
    </location>
</feature>
<dbReference type="SMART" id="SM00504">
    <property type="entry name" value="Ubox"/>
    <property type="match status" value="1"/>
</dbReference>
<feature type="repeat" description="ARM" evidence="6">
    <location>
        <begin position="451"/>
        <end position="493"/>
    </location>
</feature>
<dbReference type="InterPro" id="IPR013083">
    <property type="entry name" value="Znf_RING/FYVE/PHD"/>
</dbReference>
<keyword evidence="10" id="KW-1185">Reference proteome</keyword>
<dbReference type="Pfam" id="PF04564">
    <property type="entry name" value="U-box"/>
    <property type="match status" value="1"/>
</dbReference>
<dbReference type="InterPro" id="IPR011989">
    <property type="entry name" value="ARM-like"/>
</dbReference>
<comment type="caution">
    <text evidence="9">The sequence shown here is derived from an EMBL/GenBank/DDBJ whole genome shotgun (WGS) entry which is preliminary data.</text>
</comment>